<accession>A0A9X1X208</accession>
<proteinExistence type="predicted"/>
<evidence type="ECO:0000313" key="3">
    <source>
        <dbReference type="Proteomes" id="UP001139450"/>
    </source>
</evidence>
<comment type="caution">
    <text evidence="2">The sequence shown here is derived from an EMBL/GenBank/DDBJ whole genome shotgun (WGS) entry which is preliminary data.</text>
</comment>
<dbReference type="RefSeq" id="WP_245128996.1">
    <property type="nucleotide sequence ID" value="NZ_JALJEJ010000002.1"/>
</dbReference>
<keyword evidence="3" id="KW-1185">Reference proteome</keyword>
<feature type="chain" id="PRO_5040832272" description="Micrococcal nuclease" evidence="1">
    <location>
        <begin position="19"/>
        <end position="121"/>
    </location>
</feature>
<evidence type="ECO:0008006" key="4">
    <source>
        <dbReference type="Google" id="ProtNLM"/>
    </source>
</evidence>
<dbReference type="Proteomes" id="UP001139450">
    <property type="component" value="Unassembled WGS sequence"/>
</dbReference>
<evidence type="ECO:0000313" key="2">
    <source>
        <dbReference type="EMBL" id="MCJ8209166.1"/>
    </source>
</evidence>
<dbReference type="AlphaFoldDB" id="A0A9X1X208"/>
<keyword evidence="1" id="KW-0732">Signal</keyword>
<sequence length="121" mass="13533">MNKAIIAALFFTTFTVKAFCQTTIPAKEAAKHINETVTICDKIADGRYFANSQTTLLNVGNVHPNELLTLVIKGDDRKKFEQEPEKFFLNKKVCITGKIIDFKGRPEIVITEASQITLAKD</sequence>
<gene>
    <name evidence="2" type="ORF">MUY27_05565</name>
</gene>
<name>A0A9X1X208_9SPHI</name>
<reference evidence="2" key="1">
    <citation type="submission" date="2022-04" db="EMBL/GenBank/DDBJ databases">
        <title>Mucilaginibacter sp. RS28 isolated from freshwater.</title>
        <authorList>
            <person name="Ko S.-R."/>
        </authorList>
    </citation>
    <scope>NUCLEOTIDE SEQUENCE</scope>
    <source>
        <strain evidence="2">RS28</strain>
    </source>
</reference>
<protein>
    <recommendedName>
        <fullName evidence="4">Micrococcal nuclease</fullName>
    </recommendedName>
</protein>
<dbReference type="EMBL" id="JALJEJ010000002">
    <property type="protein sequence ID" value="MCJ8209166.1"/>
    <property type="molecule type" value="Genomic_DNA"/>
</dbReference>
<organism evidence="2 3">
    <name type="scientific">Mucilaginibacter straminoryzae</name>
    <dbReference type="NCBI Taxonomy" id="2932774"/>
    <lineage>
        <taxon>Bacteria</taxon>
        <taxon>Pseudomonadati</taxon>
        <taxon>Bacteroidota</taxon>
        <taxon>Sphingobacteriia</taxon>
        <taxon>Sphingobacteriales</taxon>
        <taxon>Sphingobacteriaceae</taxon>
        <taxon>Mucilaginibacter</taxon>
    </lineage>
</organism>
<evidence type="ECO:0000256" key="1">
    <source>
        <dbReference type="SAM" id="SignalP"/>
    </source>
</evidence>
<feature type="signal peptide" evidence="1">
    <location>
        <begin position="1"/>
        <end position="18"/>
    </location>
</feature>